<reference evidence="14" key="1">
    <citation type="submission" date="2022-01" db="EMBL/GenBank/DDBJ databases">
        <authorList>
            <person name="King R."/>
        </authorList>
    </citation>
    <scope>NUCLEOTIDE SEQUENCE</scope>
</reference>
<keyword evidence="12" id="KW-0479">Metal-binding</keyword>
<protein>
    <recommendedName>
        <fullName evidence="10">ADP-ribosylation factor-like protein 3</fullName>
    </recommendedName>
</protein>
<evidence type="ECO:0000256" key="7">
    <source>
        <dbReference type="ARBA" id="ARBA00023034"/>
    </source>
</evidence>
<evidence type="ECO:0000256" key="10">
    <source>
        <dbReference type="ARBA" id="ARBA00040616"/>
    </source>
</evidence>
<evidence type="ECO:0000256" key="11">
    <source>
        <dbReference type="PIRSR" id="PIRSR606689-1"/>
    </source>
</evidence>
<dbReference type="AlphaFoldDB" id="A0A9N9WYC0"/>
<dbReference type="InterPro" id="IPR027417">
    <property type="entry name" value="P-loop_NTPase"/>
</dbReference>
<organism evidence="14 15">
    <name type="scientific">Chironomus riparius</name>
    <dbReference type="NCBI Taxonomy" id="315576"/>
    <lineage>
        <taxon>Eukaryota</taxon>
        <taxon>Metazoa</taxon>
        <taxon>Ecdysozoa</taxon>
        <taxon>Arthropoda</taxon>
        <taxon>Hexapoda</taxon>
        <taxon>Insecta</taxon>
        <taxon>Pterygota</taxon>
        <taxon>Neoptera</taxon>
        <taxon>Endopterygota</taxon>
        <taxon>Diptera</taxon>
        <taxon>Nematocera</taxon>
        <taxon>Chironomoidea</taxon>
        <taxon>Chironomidae</taxon>
        <taxon>Chironominae</taxon>
        <taxon>Chironomus</taxon>
    </lineage>
</organism>
<dbReference type="GO" id="GO:0051649">
    <property type="term" value="P:establishment of localization in cell"/>
    <property type="evidence" value="ECO:0007669"/>
    <property type="project" value="UniProtKB-ARBA"/>
</dbReference>
<name>A0A9N9WYC0_9DIPT</name>
<dbReference type="Gene3D" id="3.40.50.300">
    <property type="entry name" value="P-loop containing nucleotide triphosphate hydrolases"/>
    <property type="match status" value="1"/>
</dbReference>
<keyword evidence="12" id="KW-0460">Magnesium</keyword>
<accession>A0A9N9WYC0</accession>
<keyword evidence="7" id="KW-0333">Golgi apparatus</keyword>
<dbReference type="InterPro" id="IPR044612">
    <property type="entry name" value="ARL2/3"/>
</dbReference>
<dbReference type="SUPFAM" id="SSF52540">
    <property type="entry name" value="P-loop containing nucleoside triphosphate hydrolases"/>
    <property type="match status" value="1"/>
</dbReference>
<evidence type="ECO:0000256" key="6">
    <source>
        <dbReference type="ARBA" id="ARBA00022927"/>
    </source>
</evidence>
<keyword evidence="5 11" id="KW-0547">Nucleotide-binding</keyword>
<feature type="binding site" evidence="11">
    <location>
        <position position="75"/>
    </location>
    <ligand>
        <name>GTP</name>
        <dbReference type="ChEBI" id="CHEBI:37565"/>
    </ligand>
</feature>
<dbReference type="PROSITE" id="PS51419">
    <property type="entry name" value="RAB"/>
    <property type="match status" value="1"/>
</dbReference>
<dbReference type="SMART" id="SM00177">
    <property type="entry name" value="ARF"/>
    <property type="match status" value="1"/>
</dbReference>
<dbReference type="GO" id="GO:0003924">
    <property type="term" value="F:GTPase activity"/>
    <property type="evidence" value="ECO:0007669"/>
    <property type="project" value="InterPro"/>
</dbReference>
<sequence>MDMEMGLLSLLRKLRSSSDKELRIVLVGLDNSGKTTILRQLANEETPHITTPTAGFNIKSISSNNLNLNVWDLGGNAKIRPYWRNYFENTDVLIFVVDSSDRKRMSESTGEFNELLKDEKLKSVPIIVLANKQDLSSSMKAAEVAELIGLVKLKDRDWQIQACSALEGTGLQEAMDWICKCVKK</sequence>
<reference evidence="14" key="2">
    <citation type="submission" date="2022-10" db="EMBL/GenBank/DDBJ databases">
        <authorList>
            <consortium name="ENA_rothamsted_submissions"/>
            <consortium name="culmorum"/>
            <person name="King R."/>
        </authorList>
    </citation>
    <scope>NUCLEOTIDE SEQUENCE</scope>
</reference>
<evidence type="ECO:0000256" key="1">
    <source>
        <dbReference type="ARBA" id="ARBA00004555"/>
    </source>
</evidence>
<dbReference type="GO" id="GO:0005525">
    <property type="term" value="F:GTP binding"/>
    <property type="evidence" value="ECO:0007669"/>
    <property type="project" value="UniProtKB-KW"/>
</dbReference>
<keyword evidence="3" id="KW-0813">Transport</keyword>
<feature type="binding site" evidence="12">
    <location>
        <position position="35"/>
    </location>
    <ligand>
        <name>Mg(2+)</name>
        <dbReference type="ChEBI" id="CHEBI:18420"/>
    </ligand>
</feature>
<feature type="binding site" evidence="12">
    <location>
        <position position="53"/>
    </location>
    <ligand>
        <name>Mg(2+)</name>
        <dbReference type="ChEBI" id="CHEBI:18420"/>
    </ligand>
</feature>
<dbReference type="GO" id="GO:0048731">
    <property type="term" value="P:system development"/>
    <property type="evidence" value="ECO:0007669"/>
    <property type="project" value="UniProtKB-ARBA"/>
</dbReference>
<evidence type="ECO:0000256" key="13">
    <source>
        <dbReference type="RuleBase" id="RU003925"/>
    </source>
</evidence>
<proteinExistence type="inferred from homology"/>
<evidence type="ECO:0000256" key="9">
    <source>
        <dbReference type="ARBA" id="ARBA00023288"/>
    </source>
</evidence>
<evidence type="ECO:0000256" key="3">
    <source>
        <dbReference type="ARBA" id="ARBA00022448"/>
    </source>
</evidence>
<dbReference type="Proteomes" id="UP001153620">
    <property type="component" value="Chromosome 3"/>
</dbReference>
<dbReference type="EMBL" id="OU895879">
    <property type="protein sequence ID" value="CAG9808677.1"/>
    <property type="molecule type" value="Genomic_DNA"/>
</dbReference>
<keyword evidence="15" id="KW-1185">Reference proteome</keyword>
<dbReference type="Pfam" id="PF00025">
    <property type="entry name" value="Arf"/>
    <property type="match status" value="1"/>
</dbReference>
<dbReference type="GO" id="GO:0005794">
    <property type="term" value="C:Golgi apparatus"/>
    <property type="evidence" value="ECO:0007669"/>
    <property type="project" value="UniProtKB-SubCell"/>
</dbReference>
<dbReference type="PRINTS" id="PR00328">
    <property type="entry name" value="SAR1GTPBP"/>
</dbReference>
<keyword evidence="4" id="KW-0519">Myristate</keyword>
<feature type="binding site" evidence="11">
    <location>
        <begin position="131"/>
        <end position="134"/>
    </location>
    <ligand>
        <name>GTP</name>
        <dbReference type="ChEBI" id="CHEBI:37565"/>
    </ligand>
</feature>
<evidence type="ECO:0000256" key="5">
    <source>
        <dbReference type="ARBA" id="ARBA00022741"/>
    </source>
</evidence>
<evidence type="ECO:0000313" key="14">
    <source>
        <dbReference type="EMBL" id="CAG9808677.1"/>
    </source>
</evidence>
<comment type="subcellular location">
    <subcellularLocation>
        <location evidence="1">Golgi apparatus</location>
    </subcellularLocation>
</comment>
<dbReference type="NCBIfam" id="TIGR00231">
    <property type="entry name" value="small_GTP"/>
    <property type="match status" value="1"/>
</dbReference>
<evidence type="ECO:0000256" key="12">
    <source>
        <dbReference type="PIRSR" id="PIRSR606689-2"/>
    </source>
</evidence>
<feature type="binding site" evidence="11">
    <location>
        <begin position="28"/>
        <end position="35"/>
    </location>
    <ligand>
        <name>GTP</name>
        <dbReference type="ChEBI" id="CHEBI:37565"/>
    </ligand>
</feature>
<dbReference type="InterPro" id="IPR005225">
    <property type="entry name" value="Small_GTP-bd"/>
</dbReference>
<keyword evidence="9" id="KW-0449">Lipoprotein</keyword>
<gene>
    <name evidence="14" type="ORF">CHIRRI_LOCUS11513</name>
</gene>
<comment type="similarity">
    <text evidence="2 13">Belongs to the small GTPase superfamily. Arf family.</text>
</comment>
<evidence type="ECO:0000313" key="15">
    <source>
        <dbReference type="Proteomes" id="UP001153620"/>
    </source>
</evidence>
<evidence type="ECO:0000256" key="4">
    <source>
        <dbReference type="ARBA" id="ARBA00022707"/>
    </source>
</evidence>
<dbReference type="FunFam" id="3.40.50.300:FF:000281">
    <property type="entry name" value="ADP-ribosylation factor-like protein 3"/>
    <property type="match status" value="1"/>
</dbReference>
<keyword evidence="8 11" id="KW-0342">GTP-binding</keyword>
<evidence type="ECO:0000256" key="8">
    <source>
        <dbReference type="ARBA" id="ARBA00023134"/>
    </source>
</evidence>
<dbReference type="PROSITE" id="PS51417">
    <property type="entry name" value="ARF"/>
    <property type="match status" value="1"/>
</dbReference>
<keyword evidence="6" id="KW-0653">Protein transport</keyword>
<dbReference type="SMART" id="SM00178">
    <property type="entry name" value="SAR"/>
    <property type="match status" value="1"/>
</dbReference>
<dbReference type="GO" id="GO:0046872">
    <property type="term" value="F:metal ion binding"/>
    <property type="evidence" value="ECO:0007669"/>
    <property type="project" value="UniProtKB-KW"/>
</dbReference>
<dbReference type="InterPro" id="IPR006689">
    <property type="entry name" value="Small_GTPase_ARF/SAR"/>
</dbReference>
<evidence type="ECO:0000256" key="2">
    <source>
        <dbReference type="ARBA" id="ARBA00010290"/>
    </source>
</evidence>
<dbReference type="GO" id="GO:0015031">
    <property type="term" value="P:protein transport"/>
    <property type="evidence" value="ECO:0007669"/>
    <property type="project" value="UniProtKB-KW"/>
</dbReference>
<dbReference type="PANTHER" id="PTHR45697">
    <property type="entry name" value="ADP-RIBOSYLATION FACTOR-LIKE PROTEIN 2-RELATED"/>
    <property type="match status" value="1"/>
</dbReference>
<dbReference type="OrthoDB" id="2011769at2759"/>
<dbReference type="GO" id="GO:0016192">
    <property type="term" value="P:vesicle-mediated transport"/>
    <property type="evidence" value="ECO:0007669"/>
    <property type="project" value="UniProtKB-ARBA"/>
</dbReference>